<organism evidence="2 3">
    <name type="scientific">Stegodyphus mimosarum</name>
    <name type="common">African social velvet spider</name>
    <dbReference type="NCBI Taxonomy" id="407821"/>
    <lineage>
        <taxon>Eukaryota</taxon>
        <taxon>Metazoa</taxon>
        <taxon>Ecdysozoa</taxon>
        <taxon>Arthropoda</taxon>
        <taxon>Chelicerata</taxon>
        <taxon>Arachnida</taxon>
        <taxon>Araneae</taxon>
        <taxon>Araneomorphae</taxon>
        <taxon>Entelegynae</taxon>
        <taxon>Eresoidea</taxon>
        <taxon>Eresidae</taxon>
        <taxon>Stegodyphus</taxon>
    </lineage>
</organism>
<dbReference type="PANTHER" id="PTHR22198">
    <property type="entry name" value="FERM DOMAIN-CONTAINING PROTEIN"/>
    <property type="match status" value="1"/>
</dbReference>
<reference evidence="2 3" key="1">
    <citation type="submission" date="2013-11" db="EMBL/GenBank/DDBJ databases">
        <title>Genome sequencing of Stegodyphus mimosarum.</title>
        <authorList>
            <person name="Bechsgaard J."/>
        </authorList>
    </citation>
    <scope>NUCLEOTIDE SEQUENCE [LARGE SCALE GENOMIC DNA]</scope>
</reference>
<dbReference type="AlphaFoldDB" id="A0A087SY80"/>
<feature type="domain" description="DUF7153" evidence="1">
    <location>
        <begin position="6"/>
        <end position="146"/>
    </location>
</feature>
<proteinExistence type="predicted"/>
<sequence length="147" mass="17281">MSDNIFKTGELLETMEKRALYPMIHCSSVSKKEIEDVQLLKLNSLGEEFILRQGIYVESKSHQSTKRLAEAKYKDDIAYIFMGFKSVDLTYSETLEKSWKDWTGARLVNSCLRNEFYISRYSFFHRITPADPELFMYILLIECHNVN</sequence>
<dbReference type="Pfam" id="PF23672">
    <property type="entry name" value="DUF7153"/>
    <property type="match status" value="1"/>
</dbReference>
<evidence type="ECO:0000313" key="3">
    <source>
        <dbReference type="Proteomes" id="UP000054359"/>
    </source>
</evidence>
<evidence type="ECO:0000259" key="1">
    <source>
        <dbReference type="Pfam" id="PF23672"/>
    </source>
</evidence>
<evidence type="ECO:0000313" key="2">
    <source>
        <dbReference type="EMBL" id="KFM57819.1"/>
    </source>
</evidence>
<dbReference type="Proteomes" id="UP000054359">
    <property type="component" value="Unassembled WGS sequence"/>
</dbReference>
<keyword evidence="3" id="KW-1185">Reference proteome</keyword>
<dbReference type="InterPro" id="IPR055577">
    <property type="entry name" value="DUF7153"/>
</dbReference>
<accession>A0A087SY80</accession>
<feature type="non-terminal residue" evidence="2">
    <location>
        <position position="147"/>
    </location>
</feature>
<dbReference type="OMA" id="ECNCITT"/>
<name>A0A087SY80_STEMI</name>
<dbReference type="EMBL" id="KK112501">
    <property type="protein sequence ID" value="KFM57819.1"/>
    <property type="molecule type" value="Genomic_DNA"/>
</dbReference>
<dbReference type="OrthoDB" id="6381584at2759"/>
<gene>
    <name evidence="2" type="ORF">X975_19166</name>
</gene>
<dbReference type="PANTHER" id="PTHR22198:SF1">
    <property type="entry name" value="FERM DOMAIN-CONTAINING PROTEIN"/>
    <property type="match status" value="1"/>
</dbReference>
<protein>
    <recommendedName>
        <fullName evidence="1">DUF7153 domain-containing protein</fullName>
    </recommendedName>
</protein>